<dbReference type="Gene3D" id="1.10.1200.10">
    <property type="entry name" value="ACP-like"/>
    <property type="match status" value="1"/>
</dbReference>
<evidence type="ECO:0000313" key="7">
    <source>
        <dbReference type="Proteomes" id="UP000076962"/>
    </source>
</evidence>
<gene>
    <name evidence="6" type="ORF">THIOM_002025</name>
</gene>
<comment type="caution">
    <text evidence="6">The sequence shown here is derived from an EMBL/GenBank/DDBJ whole genome shotgun (WGS) entry which is preliminary data.</text>
</comment>
<dbReference type="PROSITE" id="PS50075">
    <property type="entry name" value="CARRIER"/>
    <property type="match status" value="1"/>
</dbReference>
<dbReference type="Pfam" id="PF13193">
    <property type="entry name" value="AMP-binding_C"/>
    <property type="match status" value="1"/>
</dbReference>
<dbReference type="PATRIC" id="fig|1003181.4.peg.2580"/>
<dbReference type="Gene3D" id="2.30.38.10">
    <property type="entry name" value="Luciferase, Domain 3"/>
    <property type="match status" value="1"/>
</dbReference>
<keyword evidence="4" id="KW-0597">Phosphoprotein</keyword>
<comment type="cofactor">
    <cofactor evidence="1">
        <name>pantetheine 4'-phosphate</name>
        <dbReference type="ChEBI" id="CHEBI:47942"/>
    </cofactor>
</comment>
<dbReference type="GO" id="GO:0044550">
    <property type="term" value="P:secondary metabolite biosynthetic process"/>
    <property type="evidence" value="ECO:0007669"/>
    <property type="project" value="UniProtKB-ARBA"/>
</dbReference>
<dbReference type="Gene3D" id="3.30.300.30">
    <property type="match status" value="1"/>
</dbReference>
<dbReference type="Gene3D" id="3.30.559.30">
    <property type="entry name" value="Nonribosomal peptide synthetase, condensation domain"/>
    <property type="match status" value="1"/>
</dbReference>
<dbReference type="InterPro" id="IPR001031">
    <property type="entry name" value="Thioesterase"/>
</dbReference>
<proteinExistence type="inferred from homology"/>
<dbReference type="InterPro" id="IPR006162">
    <property type="entry name" value="Ppantetheine_attach_site"/>
</dbReference>
<evidence type="ECO:0000256" key="2">
    <source>
        <dbReference type="ARBA" id="ARBA00006432"/>
    </source>
</evidence>
<dbReference type="EMBL" id="LUTY01001118">
    <property type="protein sequence ID" value="OAD22179.1"/>
    <property type="molecule type" value="Genomic_DNA"/>
</dbReference>
<reference evidence="6 7" key="1">
    <citation type="submission" date="2016-05" db="EMBL/GenBank/DDBJ databases">
        <title>Single-cell genome of chain-forming Candidatus Thiomargarita nelsonii and comparison to other large sulfur-oxidizing bacteria.</title>
        <authorList>
            <person name="Winkel M."/>
            <person name="Salman V."/>
            <person name="Woyke T."/>
            <person name="Schulz-Vogt H."/>
            <person name="Richter M."/>
            <person name="Flood B."/>
            <person name="Bailey J."/>
            <person name="Amann R."/>
            <person name="Mussmann M."/>
        </authorList>
    </citation>
    <scope>NUCLEOTIDE SEQUENCE [LARGE SCALE GENOMIC DNA]</scope>
    <source>
        <strain evidence="6 7">THI036</strain>
    </source>
</reference>
<dbReference type="GO" id="GO:0003824">
    <property type="term" value="F:catalytic activity"/>
    <property type="evidence" value="ECO:0007669"/>
    <property type="project" value="InterPro"/>
</dbReference>
<dbReference type="InterPro" id="IPR025110">
    <property type="entry name" value="AMP-bd_C"/>
</dbReference>
<dbReference type="InterPro" id="IPR045851">
    <property type="entry name" value="AMP-bd_C_sf"/>
</dbReference>
<dbReference type="NCBIfam" id="TIGR01733">
    <property type="entry name" value="AA-adenyl-dom"/>
    <property type="match status" value="1"/>
</dbReference>
<dbReference type="Pfam" id="PF00975">
    <property type="entry name" value="Thioesterase"/>
    <property type="match status" value="1"/>
</dbReference>
<evidence type="ECO:0000259" key="5">
    <source>
        <dbReference type="PROSITE" id="PS50075"/>
    </source>
</evidence>
<comment type="similarity">
    <text evidence="2">Belongs to the ATP-dependent AMP-binding enzyme family.</text>
</comment>
<dbReference type="InterPro" id="IPR020806">
    <property type="entry name" value="PKS_PP-bd"/>
</dbReference>
<dbReference type="PROSITE" id="PS00012">
    <property type="entry name" value="PHOSPHOPANTETHEINE"/>
    <property type="match status" value="1"/>
</dbReference>
<dbReference type="GO" id="GO:0031177">
    <property type="term" value="F:phosphopantetheine binding"/>
    <property type="evidence" value="ECO:0007669"/>
    <property type="project" value="InterPro"/>
</dbReference>
<dbReference type="InterPro" id="IPR009081">
    <property type="entry name" value="PP-bd_ACP"/>
</dbReference>
<dbReference type="FunFam" id="1.10.1200.10:FF:000005">
    <property type="entry name" value="Nonribosomal peptide synthetase 1"/>
    <property type="match status" value="1"/>
</dbReference>
<dbReference type="Proteomes" id="UP000076962">
    <property type="component" value="Unassembled WGS sequence"/>
</dbReference>
<keyword evidence="7" id="KW-1185">Reference proteome</keyword>
<dbReference type="GO" id="GO:0043041">
    <property type="term" value="P:amino acid activation for nonribosomal peptide biosynthetic process"/>
    <property type="evidence" value="ECO:0007669"/>
    <property type="project" value="TreeGrafter"/>
</dbReference>
<sequence length="1032" mass="116048">MNTLVLRLELHPHFEQLLKHVRRIALEAYAHQDLPFEQLVEELQPERSLSHTPLFQVMFVLQNAPMDHLELPGLTLTPLELESVIAKFDLTLTLEETANRLEGTLEYNTDLFEKATIKRMVGHFQTLLEGIVKKPQQPTQALPLLTETEYQQLKAWNNTATDYPQDQCIHQLFEEQVKRTPDAIAVVFKDQQLSYTTLNQRANQLAHHLQTLGVKPEVLVGLCIERSCEMIIGLLGILKAGGAYLPLYPTYPVARLAFMIENADVLITTDNLVERLPEQNQKAIVCLDTLDATLSTDDNPKSGVKPMNLAYVMYTSGSTGQPKGVNIIHRGVVRLVKETNYVNLTADEVFLQLAPLSFDASTFEIWGSLLNGANLILMPPHTPSLKDLGRIIGQHQVTTLWLTAGLFHLMVEERLEDLRPVRQLLAGGDVLSVPHVRKVLRELKDCQLINGYGPTENTTFTCCCSITESQMGTSVPIGRPIANTQVYILDALLQPVPVGVPGELYIGGAGLARGYFNSPDLTADKFIHNPFSDDPEVHLYKTGDLARYLPDGNIEFLGRLDNQVKIRGFRIELGEIEAVLAQHPAVQECIVIVLEESYQDKRLVAYLVLSKSEQAIETIRSFLKERLPDYMIPNAFIPIEAMPLTPNGKIDSSALPAPDTIRSPREGAFVPPRTLFEERLACIWIEILGIKSLELGPSQINIHDNFFELGGHSLAAARLISRVREVFQVQLPIRRLFEFPTIAELAKCIETERMLSPQEPKQWSYIVPIRRSGTKKHFFIVPGGGGGEVELIHLTKLVYLLGQEQPVYGLQARGWDGKQNPHTHVEAMATDYLNEIRTVQPEGPYLLGGECIGGLVAFEIAQQLQAQGQKVGLLVLIDTVLLKGMSYVTYPVYKTLELHHWKARLKHHWKTVPQLTPKKLLPYLFDKAKKAIGKVFTQNDIPQVQQIQQERMDAHINTLRRYRPKVYPDTLVLLVSEGLSKQMQDPTLGWENLAAQGLEIYKLPGEHASYLGEQVQNTAQRLRTCLDEAQHK</sequence>
<dbReference type="SUPFAM" id="SSF53474">
    <property type="entry name" value="alpha/beta-Hydrolases"/>
    <property type="match status" value="1"/>
</dbReference>
<dbReference type="FunFam" id="2.30.38.10:FF:000001">
    <property type="entry name" value="Non-ribosomal peptide synthetase PvdI"/>
    <property type="match status" value="1"/>
</dbReference>
<dbReference type="InterPro" id="IPR010071">
    <property type="entry name" value="AA_adenyl_dom"/>
</dbReference>
<dbReference type="SUPFAM" id="SSF47336">
    <property type="entry name" value="ACP-like"/>
    <property type="match status" value="1"/>
</dbReference>
<dbReference type="GO" id="GO:0005829">
    <property type="term" value="C:cytosol"/>
    <property type="evidence" value="ECO:0007669"/>
    <property type="project" value="TreeGrafter"/>
</dbReference>
<dbReference type="InterPro" id="IPR036736">
    <property type="entry name" value="ACP-like_sf"/>
</dbReference>
<keyword evidence="3" id="KW-0596">Phosphopantetheine</keyword>
<dbReference type="FunFam" id="3.30.300.30:FF:000010">
    <property type="entry name" value="Enterobactin synthetase component F"/>
    <property type="match status" value="1"/>
</dbReference>
<accession>A0A176S2Q3</accession>
<dbReference type="Gene3D" id="3.40.50.980">
    <property type="match status" value="2"/>
</dbReference>
<dbReference type="FunFam" id="3.40.50.12780:FF:000012">
    <property type="entry name" value="Non-ribosomal peptide synthetase"/>
    <property type="match status" value="1"/>
</dbReference>
<dbReference type="Gene3D" id="3.40.50.1820">
    <property type="entry name" value="alpha/beta hydrolase"/>
    <property type="match status" value="1"/>
</dbReference>
<dbReference type="Pfam" id="PF00501">
    <property type="entry name" value="AMP-binding"/>
    <property type="match status" value="1"/>
</dbReference>
<dbReference type="CDD" id="cd12117">
    <property type="entry name" value="A_NRPS_Srf_like"/>
    <property type="match status" value="1"/>
</dbReference>
<dbReference type="SMART" id="SM00823">
    <property type="entry name" value="PKS_PP"/>
    <property type="match status" value="1"/>
</dbReference>
<dbReference type="PANTHER" id="PTHR45527">
    <property type="entry name" value="NONRIBOSOMAL PEPTIDE SYNTHETASE"/>
    <property type="match status" value="1"/>
</dbReference>
<dbReference type="FunFam" id="3.40.50.980:FF:000001">
    <property type="entry name" value="Non-ribosomal peptide synthetase"/>
    <property type="match status" value="1"/>
</dbReference>
<dbReference type="AlphaFoldDB" id="A0A176S2Q3"/>
<evidence type="ECO:0000256" key="1">
    <source>
        <dbReference type="ARBA" id="ARBA00001957"/>
    </source>
</evidence>
<dbReference type="InterPro" id="IPR029058">
    <property type="entry name" value="AB_hydrolase_fold"/>
</dbReference>
<protein>
    <submittedName>
        <fullName evidence="6">Amino acid adenylation domain-containing protein</fullName>
    </submittedName>
</protein>
<dbReference type="InterPro" id="IPR000873">
    <property type="entry name" value="AMP-dep_synth/lig_dom"/>
</dbReference>
<dbReference type="PROSITE" id="PS00455">
    <property type="entry name" value="AMP_BINDING"/>
    <property type="match status" value="1"/>
</dbReference>
<organism evidence="6 7">
    <name type="scientific">Candidatus Thiomargarita nelsonii</name>
    <dbReference type="NCBI Taxonomy" id="1003181"/>
    <lineage>
        <taxon>Bacteria</taxon>
        <taxon>Pseudomonadati</taxon>
        <taxon>Pseudomonadota</taxon>
        <taxon>Gammaproteobacteria</taxon>
        <taxon>Thiotrichales</taxon>
        <taxon>Thiotrichaceae</taxon>
        <taxon>Thiomargarita</taxon>
    </lineage>
</organism>
<dbReference type="SUPFAM" id="SSF56801">
    <property type="entry name" value="Acetyl-CoA synthetase-like"/>
    <property type="match status" value="1"/>
</dbReference>
<feature type="domain" description="Carrier" evidence="5">
    <location>
        <begin position="671"/>
        <end position="753"/>
    </location>
</feature>
<evidence type="ECO:0000256" key="4">
    <source>
        <dbReference type="ARBA" id="ARBA00022553"/>
    </source>
</evidence>
<name>A0A176S2Q3_9GAMM</name>
<dbReference type="Gene3D" id="3.30.559.10">
    <property type="entry name" value="Chloramphenicol acetyltransferase-like domain"/>
    <property type="match status" value="1"/>
</dbReference>
<dbReference type="InterPro" id="IPR023213">
    <property type="entry name" value="CAT-like_dom_sf"/>
</dbReference>
<dbReference type="PANTHER" id="PTHR45527:SF1">
    <property type="entry name" value="FATTY ACID SYNTHASE"/>
    <property type="match status" value="1"/>
</dbReference>
<dbReference type="InterPro" id="IPR001242">
    <property type="entry name" value="Condensation_dom"/>
</dbReference>
<dbReference type="Pfam" id="PF00668">
    <property type="entry name" value="Condensation"/>
    <property type="match status" value="1"/>
</dbReference>
<dbReference type="SUPFAM" id="SSF52777">
    <property type="entry name" value="CoA-dependent acyltransferases"/>
    <property type="match status" value="1"/>
</dbReference>
<evidence type="ECO:0000313" key="6">
    <source>
        <dbReference type="EMBL" id="OAD22179.1"/>
    </source>
</evidence>
<dbReference type="InterPro" id="IPR020845">
    <property type="entry name" value="AMP-binding_CS"/>
</dbReference>
<dbReference type="Pfam" id="PF00550">
    <property type="entry name" value="PP-binding"/>
    <property type="match status" value="1"/>
</dbReference>
<evidence type="ECO:0000256" key="3">
    <source>
        <dbReference type="ARBA" id="ARBA00022450"/>
    </source>
</evidence>